<dbReference type="Gramene" id="OE9A057217T1">
    <property type="protein sequence ID" value="OE9A057217C1"/>
    <property type="gene ID" value="OE9A057217"/>
</dbReference>
<protein>
    <submittedName>
        <fullName evidence="1">Uncharacterized protein</fullName>
    </submittedName>
</protein>
<organism evidence="1 2">
    <name type="scientific">Olea europaea subsp. europaea</name>
    <dbReference type="NCBI Taxonomy" id="158383"/>
    <lineage>
        <taxon>Eukaryota</taxon>
        <taxon>Viridiplantae</taxon>
        <taxon>Streptophyta</taxon>
        <taxon>Embryophyta</taxon>
        <taxon>Tracheophyta</taxon>
        <taxon>Spermatophyta</taxon>
        <taxon>Magnoliopsida</taxon>
        <taxon>eudicotyledons</taxon>
        <taxon>Gunneridae</taxon>
        <taxon>Pentapetalae</taxon>
        <taxon>asterids</taxon>
        <taxon>lamiids</taxon>
        <taxon>Lamiales</taxon>
        <taxon>Oleaceae</taxon>
        <taxon>Oleeae</taxon>
        <taxon>Olea</taxon>
    </lineage>
</organism>
<keyword evidence="2" id="KW-1185">Reference proteome</keyword>
<sequence length="265" mass="29942">MVCRPCPGCVLATEGMKLDFHEFLRSLWDTVCKPCRGTWSDFQAFLGSFCDTVCRPCPRHVLATKGTQVDFQAHKGGAMCRLCQRRMYVPRHFGKQPDFQAFLGTILAKAGTQVNFQAHEGSTVYRPCQRSRYVSRHFGQFLGHGVQAMFGDASWLWQESSLIFRYFWDIVCRLCPGRGHVQATASISGQFLGTICRPCRGWVLVPARTQPDFQAFLGSFWDTVCRPSPWTRPDFQAVFGTRCAGLVWDVFGPRQGRNAISGFSE</sequence>
<gene>
    <name evidence="1" type="ORF">OLEA9_A057217</name>
</gene>
<reference evidence="1 2" key="1">
    <citation type="submission" date="2019-12" db="EMBL/GenBank/DDBJ databases">
        <authorList>
            <person name="Alioto T."/>
            <person name="Alioto T."/>
            <person name="Gomez Garrido J."/>
        </authorList>
    </citation>
    <scope>NUCLEOTIDE SEQUENCE [LARGE SCALE GENOMIC DNA]</scope>
</reference>
<dbReference type="Proteomes" id="UP000594638">
    <property type="component" value="Unassembled WGS sequence"/>
</dbReference>
<name>A0A8S0T8H1_OLEEU</name>
<evidence type="ECO:0000313" key="2">
    <source>
        <dbReference type="Proteomes" id="UP000594638"/>
    </source>
</evidence>
<comment type="caution">
    <text evidence="1">The sequence shown here is derived from an EMBL/GenBank/DDBJ whole genome shotgun (WGS) entry which is preliminary data.</text>
</comment>
<evidence type="ECO:0000313" key="1">
    <source>
        <dbReference type="EMBL" id="CAA3000160.1"/>
    </source>
</evidence>
<dbReference type="EMBL" id="CACTIH010005672">
    <property type="protein sequence ID" value="CAA3000160.1"/>
    <property type="molecule type" value="Genomic_DNA"/>
</dbReference>
<dbReference type="AlphaFoldDB" id="A0A8S0T8H1"/>
<proteinExistence type="predicted"/>
<accession>A0A8S0T8H1</accession>